<dbReference type="Proteomes" id="UP000295375">
    <property type="component" value="Unassembled WGS sequence"/>
</dbReference>
<evidence type="ECO:0000313" key="3">
    <source>
        <dbReference type="EMBL" id="TDQ49703.1"/>
    </source>
</evidence>
<organism evidence="3 4">
    <name type="scientific">Permianibacter aggregans</name>
    <dbReference type="NCBI Taxonomy" id="1510150"/>
    <lineage>
        <taxon>Bacteria</taxon>
        <taxon>Pseudomonadati</taxon>
        <taxon>Pseudomonadota</taxon>
        <taxon>Gammaproteobacteria</taxon>
        <taxon>Pseudomonadales</taxon>
        <taxon>Pseudomonadaceae</taxon>
        <taxon>Permianibacter</taxon>
    </lineage>
</organism>
<dbReference type="InterPro" id="IPR029058">
    <property type="entry name" value="AB_hydrolase_fold"/>
</dbReference>
<name>A0A4R6UV63_9GAMM</name>
<sequence>MIVARMFWLWLALLCTTTSVAATANGVPVFQAERFRSETFQSEIYTVHLGQRSKPMVLLIHGLGQAGWTDWQQVMPALSEHYFVLTFDLPGFGKSAASNVMYSPEQYARLCEEIRQRFAPGKKIQVIGHSLGGAVALQYAAQYARQIEKLVLVDVAGIVHRSVFMQHVMKASLRPDNALLGGVYQWLEPGLSRFGAGLTRRLEQLPDFSRFLLENPLAREQLLHERSNLQAALALIETNFIDTFSKADMPTLIVWGEHDPVTALRTGKLLKQKMPNASLQTLSGAGHVPMKSHFDAFITTIKPFLLQPPTPTQQASSANPLPLVRCHKQRGFFFSGKATRIELESCPDARLEHVETTALQIMNSEAEVFDVRIRGAQTAVVLQRSRLTLTAADISAPLGFQAEDSVLDVAGLELHGATALWQGSGSNGFFSVSRRWRGDGSSETLHDVFRLR</sequence>
<evidence type="ECO:0000259" key="2">
    <source>
        <dbReference type="Pfam" id="PF00561"/>
    </source>
</evidence>
<feature type="chain" id="PRO_5021034421" evidence="1">
    <location>
        <begin position="22"/>
        <end position="452"/>
    </location>
</feature>
<keyword evidence="1" id="KW-0732">Signal</keyword>
<protein>
    <submittedName>
        <fullName evidence="3">Pimeloyl-ACP methyl ester carboxylesterase</fullName>
    </submittedName>
</protein>
<dbReference type="Pfam" id="PF00561">
    <property type="entry name" value="Abhydrolase_1"/>
    <property type="match status" value="1"/>
</dbReference>
<proteinExistence type="predicted"/>
<gene>
    <name evidence="3" type="ORF">EV696_10371</name>
</gene>
<dbReference type="RefSeq" id="WP_133588247.1">
    <property type="nucleotide sequence ID" value="NZ_CP037953.1"/>
</dbReference>
<dbReference type="OrthoDB" id="2086224at2"/>
<reference evidence="3 4" key="1">
    <citation type="submission" date="2019-03" db="EMBL/GenBank/DDBJ databases">
        <title>Genomic Encyclopedia of Type Strains, Phase IV (KMG-IV): sequencing the most valuable type-strain genomes for metagenomic binning, comparative biology and taxonomic classification.</title>
        <authorList>
            <person name="Goeker M."/>
        </authorList>
    </citation>
    <scope>NUCLEOTIDE SEQUENCE [LARGE SCALE GENOMIC DNA]</scope>
    <source>
        <strain evidence="3 4">DSM 103792</strain>
    </source>
</reference>
<feature type="signal peptide" evidence="1">
    <location>
        <begin position="1"/>
        <end position="21"/>
    </location>
</feature>
<evidence type="ECO:0000313" key="4">
    <source>
        <dbReference type="Proteomes" id="UP000295375"/>
    </source>
</evidence>
<dbReference type="AlphaFoldDB" id="A0A4R6UV63"/>
<accession>A0A4R6UV63</accession>
<dbReference type="Gene3D" id="3.40.50.1820">
    <property type="entry name" value="alpha/beta hydrolase"/>
    <property type="match status" value="1"/>
</dbReference>
<keyword evidence="4" id="KW-1185">Reference proteome</keyword>
<feature type="domain" description="AB hydrolase-1" evidence="2">
    <location>
        <begin position="55"/>
        <end position="290"/>
    </location>
</feature>
<dbReference type="GO" id="GO:0016020">
    <property type="term" value="C:membrane"/>
    <property type="evidence" value="ECO:0007669"/>
    <property type="project" value="TreeGrafter"/>
</dbReference>
<dbReference type="InterPro" id="IPR050266">
    <property type="entry name" value="AB_hydrolase_sf"/>
</dbReference>
<dbReference type="PANTHER" id="PTHR43798:SF33">
    <property type="entry name" value="HYDROLASE, PUTATIVE (AFU_ORTHOLOGUE AFUA_2G14860)-RELATED"/>
    <property type="match status" value="1"/>
</dbReference>
<dbReference type="SUPFAM" id="SSF53474">
    <property type="entry name" value="alpha/beta-Hydrolases"/>
    <property type="match status" value="1"/>
</dbReference>
<evidence type="ECO:0000256" key="1">
    <source>
        <dbReference type="SAM" id="SignalP"/>
    </source>
</evidence>
<dbReference type="EMBL" id="SNYM01000003">
    <property type="protein sequence ID" value="TDQ49703.1"/>
    <property type="molecule type" value="Genomic_DNA"/>
</dbReference>
<dbReference type="PANTHER" id="PTHR43798">
    <property type="entry name" value="MONOACYLGLYCEROL LIPASE"/>
    <property type="match status" value="1"/>
</dbReference>
<dbReference type="InterPro" id="IPR000073">
    <property type="entry name" value="AB_hydrolase_1"/>
</dbReference>
<dbReference type="PRINTS" id="PR00111">
    <property type="entry name" value="ABHYDROLASE"/>
</dbReference>
<comment type="caution">
    <text evidence="3">The sequence shown here is derived from an EMBL/GenBank/DDBJ whole genome shotgun (WGS) entry which is preliminary data.</text>
</comment>